<keyword evidence="4 10" id="KW-1133">Transmembrane helix</keyword>
<evidence type="ECO:0000256" key="6">
    <source>
        <dbReference type="ARBA" id="ARBA00023026"/>
    </source>
</evidence>
<comment type="caution">
    <text evidence="11">The sequence shown here is derived from an EMBL/GenBank/DDBJ whole genome shotgun (WGS) entry which is preliminary data.</text>
</comment>
<dbReference type="PANTHER" id="PTHR33365:SF11">
    <property type="entry name" value="TAT PATHWAY SIGNAL SEQUENCE"/>
    <property type="match status" value="1"/>
</dbReference>
<keyword evidence="12" id="KW-1185">Reference proteome</keyword>
<sequence length="235" mass="26081">MRMFRSKPGYLPIPALQERPTVAAKDDGAKRIRHLLVIPAVAVLSFTLGVITAAVILAPAGSPADNDFLQPAKLDITIPIVRQTFKYNRTFSEDPHLNTTTAQAWDDLVPRGQGSVRYPPATPQVYTLSAVHQLHCLWSVHRNYYATLDRHPGHDAEDAVRHMRHCFDYLRQTLMCAADATLEPVDPALGGVTGWGTARVCRDYGALAAWAEAHRVNNLHGFRQTPESHQHGSHK</sequence>
<evidence type="ECO:0000256" key="10">
    <source>
        <dbReference type="SAM" id="Phobius"/>
    </source>
</evidence>
<evidence type="ECO:0000256" key="8">
    <source>
        <dbReference type="ARBA" id="ARBA00023180"/>
    </source>
</evidence>
<protein>
    <recommendedName>
        <fullName evidence="13">Oxidase ustYa</fullName>
    </recommendedName>
</protein>
<feature type="transmembrane region" description="Helical" evidence="10">
    <location>
        <begin position="35"/>
        <end position="58"/>
    </location>
</feature>
<dbReference type="GeneID" id="87840228"/>
<evidence type="ECO:0008006" key="13">
    <source>
        <dbReference type="Google" id="ProtNLM"/>
    </source>
</evidence>
<dbReference type="InterPro" id="IPR021765">
    <property type="entry name" value="UstYa-like"/>
</dbReference>
<keyword evidence="7 10" id="KW-0472">Membrane</keyword>
<proteinExistence type="inferred from homology"/>
<dbReference type="Pfam" id="PF11807">
    <property type="entry name" value="UstYa"/>
    <property type="match status" value="1"/>
</dbReference>
<evidence type="ECO:0000256" key="1">
    <source>
        <dbReference type="ARBA" id="ARBA00004167"/>
    </source>
</evidence>
<dbReference type="GO" id="GO:0016491">
    <property type="term" value="F:oxidoreductase activity"/>
    <property type="evidence" value="ECO:0007669"/>
    <property type="project" value="UniProtKB-KW"/>
</dbReference>
<dbReference type="PANTHER" id="PTHR33365">
    <property type="entry name" value="YALI0B05434P"/>
    <property type="match status" value="1"/>
</dbReference>
<dbReference type="RefSeq" id="XP_062662991.1">
    <property type="nucleotide sequence ID" value="XM_062803280.1"/>
</dbReference>
<evidence type="ECO:0000256" key="2">
    <source>
        <dbReference type="ARBA" id="ARBA00004685"/>
    </source>
</evidence>
<dbReference type="GO" id="GO:0043386">
    <property type="term" value="P:mycotoxin biosynthetic process"/>
    <property type="evidence" value="ECO:0007669"/>
    <property type="project" value="InterPro"/>
</dbReference>
<keyword evidence="3 10" id="KW-0812">Transmembrane</keyword>
<reference evidence="11" key="1">
    <citation type="journal article" date="2023" name="Mol. Phylogenet. Evol.">
        <title>Genome-scale phylogeny and comparative genomics of the fungal order Sordariales.</title>
        <authorList>
            <person name="Hensen N."/>
            <person name="Bonometti L."/>
            <person name="Westerberg I."/>
            <person name="Brannstrom I.O."/>
            <person name="Guillou S."/>
            <person name="Cros-Aarteil S."/>
            <person name="Calhoun S."/>
            <person name="Haridas S."/>
            <person name="Kuo A."/>
            <person name="Mondo S."/>
            <person name="Pangilinan J."/>
            <person name="Riley R."/>
            <person name="LaButti K."/>
            <person name="Andreopoulos B."/>
            <person name="Lipzen A."/>
            <person name="Chen C."/>
            <person name="Yan M."/>
            <person name="Daum C."/>
            <person name="Ng V."/>
            <person name="Clum A."/>
            <person name="Steindorff A."/>
            <person name="Ohm R.A."/>
            <person name="Martin F."/>
            <person name="Silar P."/>
            <person name="Natvig D.O."/>
            <person name="Lalanne C."/>
            <person name="Gautier V."/>
            <person name="Ament-Velasquez S.L."/>
            <person name="Kruys A."/>
            <person name="Hutchinson M.I."/>
            <person name="Powell A.J."/>
            <person name="Barry K."/>
            <person name="Miller A.N."/>
            <person name="Grigoriev I.V."/>
            <person name="Debuchy R."/>
            <person name="Gladieux P."/>
            <person name="Hiltunen Thoren M."/>
            <person name="Johannesson H."/>
        </authorList>
    </citation>
    <scope>NUCLEOTIDE SEQUENCE</scope>
    <source>
        <strain evidence="11">CBS 168.71</strain>
    </source>
</reference>
<comment type="pathway">
    <text evidence="2">Mycotoxin biosynthesis.</text>
</comment>
<name>A0AAE0LVW8_9PEZI</name>
<evidence type="ECO:0000256" key="4">
    <source>
        <dbReference type="ARBA" id="ARBA00022989"/>
    </source>
</evidence>
<accession>A0AAE0LVW8</accession>
<evidence type="ECO:0000256" key="9">
    <source>
        <dbReference type="ARBA" id="ARBA00035112"/>
    </source>
</evidence>
<comment type="subcellular location">
    <subcellularLocation>
        <location evidence="1">Membrane</location>
        <topology evidence="1">Single-pass membrane protein</topology>
    </subcellularLocation>
</comment>
<evidence type="ECO:0000256" key="3">
    <source>
        <dbReference type="ARBA" id="ARBA00022692"/>
    </source>
</evidence>
<keyword evidence="5" id="KW-0560">Oxidoreductase</keyword>
<evidence type="ECO:0000313" key="12">
    <source>
        <dbReference type="Proteomes" id="UP001278766"/>
    </source>
</evidence>
<dbReference type="Proteomes" id="UP001278766">
    <property type="component" value="Unassembled WGS sequence"/>
</dbReference>
<comment type="similarity">
    <text evidence="9">Belongs to the ustYa family.</text>
</comment>
<reference evidence="11" key="2">
    <citation type="submission" date="2023-06" db="EMBL/GenBank/DDBJ databases">
        <authorList>
            <consortium name="Lawrence Berkeley National Laboratory"/>
            <person name="Haridas S."/>
            <person name="Hensen N."/>
            <person name="Bonometti L."/>
            <person name="Westerberg I."/>
            <person name="Brannstrom I.O."/>
            <person name="Guillou S."/>
            <person name="Cros-Aarteil S."/>
            <person name="Calhoun S."/>
            <person name="Kuo A."/>
            <person name="Mondo S."/>
            <person name="Pangilinan J."/>
            <person name="Riley R."/>
            <person name="Labutti K."/>
            <person name="Andreopoulos B."/>
            <person name="Lipzen A."/>
            <person name="Chen C."/>
            <person name="Yanf M."/>
            <person name="Daum C."/>
            <person name="Ng V."/>
            <person name="Clum A."/>
            <person name="Steindorff A."/>
            <person name="Ohm R."/>
            <person name="Martin F."/>
            <person name="Silar P."/>
            <person name="Natvig D."/>
            <person name="Lalanne C."/>
            <person name="Gautier V."/>
            <person name="Ament-Velasquez S.L."/>
            <person name="Kruys A."/>
            <person name="Hutchinson M.I."/>
            <person name="Powell A.J."/>
            <person name="Barry K."/>
            <person name="Miller A.N."/>
            <person name="Grigoriev I.V."/>
            <person name="Debuchy R."/>
            <person name="Gladieux P."/>
            <person name="Thoren M.H."/>
            <person name="Johannesson H."/>
        </authorList>
    </citation>
    <scope>NUCLEOTIDE SEQUENCE</scope>
    <source>
        <strain evidence="11">CBS 168.71</strain>
    </source>
</reference>
<dbReference type="GO" id="GO:0016020">
    <property type="term" value="C:membrane"/>
    <property type="evidence" value="ECO:0007669"/>
    <property type="project" value="UniProtKB-SubCell"/>
</dbReference>
<dbReference type="EMBL" id="JAUEPN010000002">
    <property type="protein sequence ID" value="KAK3299477.1"/>
    <property type="molecule type" value="Genomic_DNA"/>
</dbReference>
<keyword evidence="6" id="KW-0843">Virulence</keyword>
<dbReference type="AlphaFoldDB" id="A0AAE0LVW8"/>
<evidence type="ECO:0000256" key="5">
    <source>
        <dbReference type="ARBA" id="ARBA00023002"/>
    </source>
</evidence>
<gene>
    <name evidence="11" type="ORF">B0H64DRAFT_388553</name>
</gene>
<evidence type="ECO:0000313" key="11">
    <source>
        <dbReference type="EMBL" id="KAK3299477.1"/>
    </source>
</evidence>
<evidence type="ECO:0000256" key="7">
    <source>
        <dbReference type="ARBA" id="ARBA00023136"/>
    </source>
</evidence>
<organism evidence="11 12">
    <name type="scientific">Chaetomium fimeti</name>
    <dbReference type="NCBI Taxonomy" id="1854472"/>
    <lineage>
        <taxon>Eukaryota</taxon>
        <taxon>Fungi</taxon>
        <taxon>Dikarya</taxon>
        <taxon>Ascomycota</taxon>
        <taxon>Pezizomycotina</taxon>
        <taxon>Sordariomycetes</taxon>
        <taxon>Sordariomycetidae</taxon>
        <taxon>Sordariales</taxon>
        <taxon>Chaetomiaceae</taxon>
        <taxon>Chaetomium</taxon>
    </lineage>
</organism>
<keyword evidence="8" id="KW-0325">Glycoprotein</keyword>